<dbReference type="Pfam" id="PF13432">
    <property type="entry name" value="TPR_16"/>
    <property type="match status" value="2"/>
</dbReference>
<dbReference type="EMBL" id="CP012159">
    <property type="protein sequence ID" value="AKT39409.1"/>
    <property type="molecule type" value="Genomic_DNA"/>
</dbReference>
<reference evidence="2 3" key="1">
    <citation type="submission" date="2015-07" db="EMBL/GenBank/DDBJ databases">
        <title>Genome analysis of myxobacterium Chondromyces crocatus Cm c5 reveals a high potential for natural compound synthesis and the genetic basis for the loss of fruiting body formation.</title>
        <authorList>
            <person name="Zaburannyi N."/>
            <person name="Bunk B."/>
            <person name="Maier J."/>
            <person name="Overmann J."/>
            <person name="Mueller R."/>
        </authorList>
    </citation>
    <scope>NUCLEOTIDE SEQUENCE [LARGE SCALE GENOMIC DNA]</scope>
    <source>
        <strain evidence="2 3">Cm c5</strain>
    </source>
</reference>
<evidence type="ECO:0000313" key="3">
    <source>
        <dbReference type="Proteomes" id="UP000067626"/>
    </source>
</evidence>
<name>A0A0K1EEX9_CHOCO</name>
<evidence type="ECO:0000313" key="2">
    <source>
        <dbReference type="EMBL" id="AKT39409.1"/>
    </source>
</evidence>
<proteinExistence type="predicted"/>
<dbReference type="STRING" id="52.CMC5_035560"/>
<dbReference type="Proteomes" id="UP000067626">
    <property type="component" value="Chromosome"/>
</dbReference>
<dbReference type="AlphaFoldDB" id="A0A0K1EEX9"/>
<evidence type="ECO:0000256" key="1">
    <source>
        <dbReference type="SAM" id="SignalP"/>
    </source>
</evidence>
<gene>
    <name evidence="2" type="ORF">CMC5_035560</name>
</gene>
<dbReference type="Gene3D" id="1.25.40.10">
    <property type="entry name" value="Tetratricopeptide repeat domain"/>
    <property type="match status" value="3"/>
</dbReference>
<dbReference type="SUPFAM" id="SSF48452">
    <property type="entry name" value="TPR-like"/>
    <property type="match status" value="1"/>
</dbReference>
<dbReference type="KEGG" id="ccro:CMC5_035560"/>
<feature type="chain" id="PRO_5005459356" description="Outer membrane lipoprotein BamD-like domain-containing protein" evidence="1">
    <location>
        <begin position="21"/>
        <end position="366"/>
    </location>
</feature>
<keyword evidence="3" id="KW-1185">Reference proteome</keyword>
<organism evidence="2 3">
    <name type="scientific">Chondromyces crocatus</name>
    <dbReference type="NCBI Taxonomy" id="52"/>
    <lineage>
        <taxon>Bacteria</taxon>
        <taxon>Pseudomonadati</taxon>
        <taxon>Myxococcota</taxon>
        <taxon>Polyangia</taxon>
        <taxon>Polyangiales</taxon>
        <taxon>Polyangiaceae</taxon>
        <taxon>Chondromyces</taxon>
    </lineage>
</organism>
<evidence type="ECO:0008006" key="4">
    <source>
        <dbReference type="Google" id="ProtNLM"/>
    </source>
</evidence>
<accession>A0A0K1EEX9</accession>
<feature type="signal peptide" evidence="1">
    <location>
        <begin position="1"/>
        <end position="20"/>
    </location>
</feature>
<dbReference type="RefSeq" id="WP_050431503.1">
    <property type="nucleotide sequence ID" value="NZ_CP012159.1"/>
</dbReference>
<keyword evidence="1" id="KW-0732">Signal</keyword>
<dbReference type="InterPro" id="IPR011990">
    <property type="entry name" value="TPR-like_helical_dom_sf"/>
</dbReference>
<dbReference type="OrthoDB" id="5501280at2"/>
<protein>
    <recommendedName>
        <fullName evidence="4">Outer membrane lipoprotein BamD-like domain-containing protein</fullName>
    </recommendedName>
</protein>
<dbReference type="InterPro" id="IPR019734">
    <property type="entry name" value="TPR_rpt"/>
</dbReference>
<sequence length="366" mass="41129">MRWFHASALAVVVAATVGCASMPAEVYVHSFASGQRAFHAGRYKEAARAFTEAATKADRVKDRDEAYFMAARAHERDADWASAQRAYEQLVAASPKGPRAVRAEFELAELAIRQGDETQGFAQLFAALRRHPEHGFARRALRMLVDHQEALGGPAGAVSWLEREGSGLRGTELDQMVRYELGRAEERAGDRARALRTLLDAARAHPYPTGPLTDNALFHAARLAEELGRPEEAISILRELLAPRETASTGSYERPLFDDAQLRIAQIYRDTLKDHASARREFRRLYEKHRTSLMRDDVLWAEAKLWLEDGQQREACSVAALLRRDFPESRYARCAHRLCPTLEASGKPCAAYIERDLTQKDDEGER</sequence>
<dbReference type="Pfam" id="PF13174">
    <property type="entry name" value="TPR_6"/>
    <property type="match status" value="1"/>
</dbReference>
<dbReference type="PROSITE" id="PS51257">
    <property type="entry name" value="PROKAR_LIPOPROTEIN"/>
    <property type="match status" value="1"/>
</dbReference>